<evidence type="ECO:0000313" key="3">
    <source>
        <dbReference type="Proteomes" id="UP001461498"/>
    </source>
</evidence>
<dbReference type="EMBL" id="JAPXFL010000012">
    <property type="protein sequence ID" value="KAK9498908.1"/>
    <property type="molecule type" value="Genomic_DNA"/>
</dbReference>
<keyword evidence="3" id="KW-1185">Reference proteome</keyword>
<protein>
    <recommendedName>
        <fullName evidence="4">Transmembrane protein 209</fullName>
    </recommendedName>
</protein>
<reference evidence="2 3" key="1">
    <citation type="submission" date="2022-12" db="EMBL/GenBank/DDBJ databases">
        <title>Chromosome-level genome assembly of true bugs.</title>
        <authorList>
            <person name="Ma L."/>
            <person name="Li H."/>
        </authorList>
    </citation>
    <scope>NUCLEOTIDE SEQUENCE [LARGE SCALE GENOMIC DNA]</scope>
    <source>
        <strain evidence="2">Lab_2022b</strain>
    </source>
</reference>
<comment type="caution">
    <text evidence="2">The sequence shown here is derived from an EMBL/GenBank/DDBJ whole genome shotgun (WGS) entry which is preliminary data.</text>
</comment>
<evidence type="ECO:0008006" key="4">
    <source>
        <dbReference type="Google" id="ProtNLM"/>
    </source>
</evidence>
<feature type="transmembrane region" description="Helical" evidence="1">
    <location>
        <begin position="68"/>
        <end position="93"/>
    </location>
</feature>
<name>A0AAW1CMH7_9HEMI</name>
<dbReference type="Pfam" id="PF09786">
    <property type="entry name" value="CytochromB561_N"/>
    <property type="match status" value="1"/>
</dbReference>
<gene>
    <name evidence="2" type="ORF">O3M35_003455</name>
</gene>
<dbReference type="GO" id="GO:0016020">
    <property type="term" value="C:membrane"/>
    <property type="evidence" value="ECO:0007669"/>
    <property type="project" value="TreeGrafter"/>
</dbReference>
<keyword evidence="1" id="KW-0472">Membrane</keyword>
<evidence type="ECO:0000256" key="1">
    <source>
        <dbReference type="SAM" id="Phobius"/>
    </source>
</evidence>
<dbReference type="PANTHER" id="PTHR21780:SF0">
    <property type="entry name" value="TRANSMEMBRANE PROTEIN 209"/>
    <property type="match status" value="1"/>
</dbReference>
<evidence type="ECO:0000313" key="2">
    <source>
        <dbReference type="EMBL" id="KAK9498908.1"/>
    </source>
</evidence>
<dbReference type="AlphaFoldDB" id="A0AAW1CMH7"/>
<sequence>MKKLNSGVKESPSIIERNRTKTEREELIDSTRKISSAKQWLITYFALLFFTIFYILTCDLLHDPVTCFVIQFGGLLYCIYSIFAIILYLFTIYKYERIIWRQNLSILNRLTHTQSPESPKTTELVTYMKRDIIKQDSLNSTPQSSWEKSLSPRRAKKAVLTSIADLDKYLHGYQQAQKDELVKTSVDETFFYSSRYLDSSEGLNVIEVPQIFRRTQYQSCSTNENRNSVDGRGNSPLDLWRRYNVDSVYFVDGVSKLRMWISKTILEPIVTEIDIADHKLKAQGLIGCTIGSICLDTLIRISDNQHIVQNIPNLPSLVPFLQVSPHQQYVVQRIKELSVGNTMSEYKWKSGGKHNDKPWEPHLPTDAALVMHLVCTYLDSQLPLLSCQPESRPFTSRYFSKAPDLPLQENIGIYEESLYPPHYQIVINGELQDIPSGHNNLFCALLLFLHYIKRHEHGMLGNINLGRSGINVLWTIENSD</sequence>
<keyword evidence="1" id="KW-1133">Transmembrane helix</keyword>
<dbReference type="PANTHER" id="PTHR21780">
    <property type="entry name" value="TRANSMEMBRANE PROTEIN 209"/>
    <property type="match status" value="1"/>
</dbReference>
<organism evidence="2 3">
    <name type="scientific">Rhynocoris fuscipes</name>
    <dbReference type="NCBI Taxonomy" id="488301"/>
    <lineage>
        <taxon>Eukaryota</taxon>
        <taxon>Metazoa</taxon>
        <taxon>Ecdysozoa</taxon>
        <taxon>Arthropoda</taxon>
        <taxon>Hexapoda</taxon>
        <taxon>Insecta</taxon>
        <taxon>Pterygota</taxon>
        <taxon>Neoptera</taxon>
        <taxon>Paraneoptera</taxon>
        <taxon>Hemiptera</taxon>
        <taxon>Heteroptera</taxon>
        <taxon>Panheteroptera</taxon>
        <taxon>Cimicomorpha</taxon>
        <taxon>Reduviidae</taxon>
        <taxon>Harpactorinae</taxon>
        <taxon>Harpactorini</taxon>
        <taxon>Rhynocoris</taxon>
    </lineage>
</organism>
<dbReference type="Proteomes" id="UP001461498">
    <property type="component" value="Unassembled WGS sequence"/>
</dbReference>
<keyword evidence="1" id="KW-0812">Transmembrane</keyword>
<accession>A0AAW1CMH7</accession>
<feature type="transmembrane region" description="Helical" evidence="1">
    <location>
        <begin position="41"/>
        <end position="62"/>
    </location>
</feature>
<dbReference type="InterPro" id="IPR019176">
    <property type="entry name" value="Cytochrome_B561-rel"/>
</dbReference>
<proteinExistence type="predicted"/>